<accession>A0A124G0N7</accession>
<dbReference type="EMBL" id="LGGX01000001">
    <property type="protein sequence ID" value="KUK88042.1"/>
    <property type="molecule type" value="Genomic_DNA"/>
</dbReference>
<name>A0A124G0N7_UNCT6</name>
<keyword evidence="1" id="KW-1133">Transmembrane helix</keyword>
<evidence type="ECO:0000313" key="3">
    <source>
        <dbReference type="Proteomes" id="UP000053467"/>
    </source>
</evidence>
<keyword evidence="1" id="KW-0472">Membrane</keyword>
<feature type="transmembrane region" description="Helical" evidence="1">
    <location>
        <begin position="355"/>
        <end position="378"/>
    </location>
</feature>
<feature type="transmembrane region" description="Helical" evidence="1">
    <location>
        <begin position="6"/>
        <end position="25"/>
    </location>
</feature>
<protein>
    <submittedName>
        <fullName evidence="2">Uncharacterized protein</fullName>
    </submittedName>
</protein>
<feature type="transmembrane region" description="Helical" evidence="1">
    <location>
        <begin position="436"/>
        <end position="454"/>
    </location>
</feature>
<dbReference type="Proteomes" id="UP000053467">
    <property type="component" value="Unassembled WGS sequence"/>
</dbReference>
<feature type="transmembrane region" description="Helical" evidence="1">
    <location>
        <begin position="390"/>
        <end position="409"/>
    </location>
</feature>
<feature type="transmembrane region" description="Helical" evidence="1">
    <location>
        <begin position="288"/>
        <end position="307"/>
    </location>
</feature>
<feature type="transmembrane region" description="Helical" evidence="1">
    <location>
        <begin position="313"/>
        <end position="334"/>
    </location>
</feature>
<feature type="transmembrane region" description="Helical" evidence="1">
    <location>
        <begin position="235"/>
        <end position="255"/>
    </location>
</feature>
<feature type="transmembrane region" description="Helical" evidence="1">
    <location>
        <begin position="71"/>
        <end position="92"/>
    </location>
</feature>
<organism evidence="2 3">
    <name type="scientific">candidate division TA06 bacterium 34_109</name>
    <dbReference type="NCBI Taxonomy" id="1635277"/>
    <lineage>
        <taxon>Bacteria</taxon>
        <taxon>Bacteria division TA06</taxon>
    </lineage>
</organism>
<dbReference type="AlphaFoldDB" id="A0A124G0N7"/>
<evidence type="ECO:0000313" key="2">
    <source>
        <dbReference type="EMBL" id="KUK88042.1"/>
    </source>
</evidence>
<feature type="transmembrane region" description="Helical" evidence="1">
    <location>
        <begin position="32"/>
        <end position="51"/>
    </location>
</feature>
<sequence>MNMMSEAIFLFLTFFVIILSYIKVLNKKSAGLLLFLIVIFYLLFVFFNFYFSKVEQFSLVITKGLTFSFESSQSILLLEILSISFYTLMLLSSRGSGKDFSEDTDFHETLYFFVIPISTFIFKTTDIFIYTTFSFFIFMILIFAVKTKNLKMIVINVKVGFIYYLVFLVSVVTSIIFLSNYGNTDVLKFSYDFVNKSYNSFSFLLFYFVPLLFLLIFPFNIFIFDFLMSINFKQLSLLILLITFPSVNFVNRLLFITPQNIIESLFILSLLSYSISTILFLNSKTKFFRTLLFFTLINEVNFLMLFQHRFKTFVDSGFILFYLGLSFSFLYSLSKLNLENEENLKNSFIKQPTNSIIFFLTSFSFTSLPFSIIFFYQYRFLLILYNYEKLFFWWYLMIIILKTYAILKFDLKMLLVEKKGNSNLINIIKNFQRTDFMILLLIIVLSALFYHNSINKKKEYFGEYRNLYNIDYNIQRETDK</sequence>
<comment type="caution">
    <text evidence="2">The sequence shown here is derived from an EMBL/GenBank/DDBJ whole genome shotgun (WGS) entry which is preliminary data.</text>
</comment>
<evidence type="ECO:0000256" key="1">
    <source>
        <dbReference type="SAM" id="Phobius"/>
    </source>
</evidence>
<proteinExistence type="predicted"/>
<feature type="transmembrane region" description="Helical" evidence="1">
    <location>
        <begin position="201"/>
        <end position="223"/>
    </location>
</feature>
<feature type="transmembrane region" description="Helical" evidence="1">
    <location>
        <begin position="261"/>
        <end position="281"/>
    </location>
</feature>
<feature type="transmembrane region" description="Helical" evidence="1">
    <location>
        <begin position="127"/>
        <end position="145"/>
    </location>
</feature>
<keyword evidence="1" id="KW-0812">Transmembrane</keyword>
<feature type="transmembrane region" description="Helical" evidence="1">
    <location>
        <begin position="157"/>
        <end position="181"/>
    </location>
</feature>
<gene>
    <name evidence="2" type="ORF">XE03_0048</name>
</gene>
<reference evidence="3" key="1">
    <citation type="journal article" date="2015" name="MBio">
        <title>Genome-Resolved Metagenomic Analysis Reveals Roles for Candidate Phyla and Other Microbial Community Members in Biogeochemical Transformations in Oil Reservoirs.</title>
        <authorList>
            <person name="Hu P."/>
            <person name="Tom L."/>
            <person name="Singh A."/>
            <person name="Thomas B.C."/>
            <person name="Baker B.J."/>
            <person name="Piceno Y.M."/>
            <person name="Andersen G.L."/>
            <person name="Banfield J.F."/>
        </authorList>
    </citation>
    <scope>NUCLEOTIDE SEQUENCE [LARGE SCALE GENOMIC DNA]</scope>
</reference>